<dbReference type="SUPFAM" id="SSF54277">
    <property type="entry name" value="CAD &amp; PB1 domains"/>
    <property type="match status" value="1"/>
</dbReference>
<evidence type="ECO:0000256" key="3">
    <source>
        <dbReference type="SAM" id="MobiDB-lite"/>
    </source>
</evidence>
<name>A0A2T7NUD8_POMCA</name>
<accession>A0A2T7NUD8</accession>
<dbReference type="OrthoDB" id="10043139at2759"/>
<feature type="domain" description="CIDE-N" evidence="4">
    <location>
        <begin position="1"/>
        <end position="75"/>
    </location>
</feature>
<protein>
    <recommendedName>
        <fullName evidence="4">CIDE-N domain-containing protein</fullName>
    </recommendedName>
</protein>
<comment type="caution">
    <text evidence="5">The sequence shown here is derived from an EMBL/GenBank/DDBJ whole genome shotgun (WGS) entry which is preliminary data.</text>
</comment>
<dbReference type="InterPro" id="IPR003508">
    <property type="entry name" value="CIDE-N_dom"/>
</dbReference>
<dbReference type="Proteomes" id="UP000245119">
    <property type="component" value="Linkage Group LG9"/>
</dbReference>
<gene>
    <name evidence="5" type="ORF">C0Q70_15276</name>
</gene>
<evidence type="ECO:0000256" key="1">
    <source>
        <dbReference type="ARBA" id="ARBA00022703"/>
    </source>
</evidence>
<feature type="region of interest" description="Disordered" evidence="3">
    <location>
        <begin position="316"/>
        <end position="335"/>
    </location>
</feature>
<sequence>MPVYKVWNVSRTSKKSVAAFTFDELVKKSGEKLGFPLVAEVVLEEDGTTIDETEVMLEFSGKTLIILQPGERWYPNNLQHMKVEPKDTSCSVSAADCIVPFAPAAVTAVPACIANTNSAPTSASTDYIIDCWYPSSFMKMEPEDKTYSATNAVTSALATSDSVLTNSPSLAVINSISDPGLAANCFTPSDALHLSSLRCKTSSSTTVPKYQERTIETLKNCSLPTFSAYVEENLTGVHPRPEIVWTRMISEAAHYYAARLKLETLRTAEQYRQIGMAMCKKYPAIALVGGTTPWFSFTKSFSQKIRHMRMELKNKSQGATQCMPRTAAASPSKRARSCSGPVAAMKRKPIFAAQDEEEHCKELLQEWQQSEKNTDHLKLLMRNTKKHRYQLIHSSSITEVLKHYPCLHDTAFIFHEFCEIFGEQAVADMTTRMSAFVKAAMTLAGIEESAASQDISGDEIGDHLFTSAGDAPRLVCFYDEGQDLIEKLFVTADGVNFQLDPRSGIPTGLFYLMQFYYVFDLTYPRHYSMLLALLQTLVIGVKYKAQTSMGYRLLASQIMKKLE</sequence>
<keyword evidence="6" id="KW-1185">Reference proteome</keyword>
<dbReference type="SMART" id="SM00266">
    <property type="entry name" value="CAD"/>
    <property type="match status" value="1"/>
</dbReference>
<dbReference type="PANTHER" id="PTHR12306:SF15">
    <property type="entry name" value="DNAATION FACTOR-RELATED PROTEIN 1, ISOFORM B-RELATED"/>
    <property type="match status" value="1"/>
</dbReference>
<reference evidence="5 6" key="1">
    <citation type="submission" date="2018-04" db="EMBL/GenBank/DDBJ databases">
        <title>The genome of golden apple snail Pomacea canaliculata provides insight into stress tolerance and invasive adaptation.</title>
        <authorList>
            <person name="Liu C."/>
            <person name="Liu B."/>
            <person name="Ren Y."/>
            <person name="Zhang Y."/>
            <person name="Wang H."/>
            <person name="Li S."/>
            <person name="Jiang F."/>
            <person name="Yin L."/>
            <person name="Zhang G."/>
            <person name="Qian W."/>
            <person name="Fan W."/>
        </authorList>
    </citation>
    <scope>NUCLEOTIDE SEQUENCE [LARGE SCALE GENOMIC DNA]</scope>
    <source>
        <strain evidence="5">SZHN2017</strain>
        <tissue evidence="5">Muscle</tissue>
    </source>
</reference>
<dbReference type="EMBL" id="PZQS01000009">
    <property type="protein sequence ID" value="PVD24790.1"/>
    <property type="molecule type" value="Genomic_DNA"/>
</dbReference>
<dbReference type="Pfam" id="PF02017">
    <property type="entry name" value="CIDE-N"/>
    <property type="match status" value="1"/>
</dbReference>
<keyword evidence="1 2" id="KW-0053">Apoptosis</keyword>
<dbReference type="GO" id="GO:0042981">
    <property type="term" value="P:regulation of apoptotic process"/>
    <property type="evidence" value="ECO:0007669"/>
    <property type="project" value="TreeGrafter"/>
</dbReference>
<evidence type="ECO:0000313" key="6">
    <source>
        <dbReference type="Proteomes" id="UP000245119"/>
    </source>
</evidence>
<evidence type="ECO:0000313" key="5">
    <source>
        <dbReference type="EMBL" id="PVD24790.1"/>
    </source>
</evidence>
<dbReference type="Gene3D" id="3.10.20.10">
    <property type="match status" value="1"/>
</dbReference>
<dbReference type="GO" id="GO:0006915">
    <property type="term" value="P:apoptotic process"/>
    <property type="evidence" value="ECO:0007669"/>
    <property type="project" value="UniProtKB-UniRule"/>
</dbReference>
<organism evidence="5 6">
    <name type="scientific">Pomacea canaliculata</name>
    <name type="common">Golden apple snail</name>
    <dbReference type="NCBI Taxonomy" id="400727"/>
    <lineage>
        <taxon>Eukaryota</taxon>
        <taxon>Metazoa</taxon>
        <taxon>Spiralia</taxon>
        <taxon>Lophotrochozoa</taxon>
        <taxon>Mollusca</taxon>
        <taxon>Gastropoda</taxon>
        <taxon>Caenogastropoda</taxon>
        <taxon>Architaenioglossa</taxon>
        <taxon>Ampullarioidea</taxon>
        <taxon>Ampullariidae</taxon>
        <taxon>Pomacea</taxon>
    </lineage>
</organism>
<dbReference type="PANTHER" id="PTHR12306">
    <property type="entry name" value="CELL DEATH ACTIVATOR CIDE"/>
    <property type="match status" value="1"/>
</dbReference>
<proteinExistence type="predicted"/>
<evidence type="ECO:0000256" key="2">
    <source>
        <dbReference type="PROSITE-ProRule" id="PRU00447"/>
    </source>
</evidence>
<evidence type="ECO:0000259" key="4">
    <source>
        <dbReference type="PROSITE" id="PS51135"/>
    </source>
</evidence>
<dbReference type="AlphaFoldDB" id="A0A2T7NUD8"/>
<dbReference type="PROSITE" id="PS51135">
    <property type="entry name" value="CIDE_N"/>
    <property type="match status" value="1"/>
</dbReference>